<dbReference type="PROSITE" id="PS50929">
    <property type="entry name" value="ABC_TM1F"/>
    <property type="match status" value="1"/>
</dbReference>
<dbReference type="Pfam" id="PF00005">
    <property type="entry name" value="ABC_tran"/>
    <property type="match status" value="1"/>
</dbReference>
<dbReference type="EMBL" id="SSMQ01000051">
    <property type="protein sequence ID" value="TKD00005.1"/>
    <property type="molecule type" value="Genomic_DNA"/>
</dbReference>
<keyword evidence="5" id="KW-0547">Nucleotide-binding</keyword>
<evidence type="ECO:0000256" key="1">
    <source>
        <dbReference type="ARBA" id="ARBA00004651"/>
    </source>
</evidence>
<keyword evidence="13" id="KW-1185">Reference proteome</keyword>
<dbReference type="InterPro" id="IPR003593">
    <property type="entry name" value="AAA+_ATPase"/>
</dbReference>
<sequence length="604" mass="66216">MSEPNPKPNLLARLRGSFEHTPRTLLLLFRSAKLATITLFALTLAAAVLPLGVAYVGKAIVDAVAAHSREATLRWVLVELALVAALALVQRGMGLLRSLIGARLGLDINGEILEKALSLELRHFEEPSVYDQLTRARREASSRPLAMVTETFGIVQSLVTLAGYGALLFRWSGFAVLALALASLPGAIAEVKLGNLAFRLRNWRSPEARKLNYLEYVLANDAHAKEVKLFGIGPLLLDRYRTLGEKFYREDRTLAVQRASLGWGLSLLGTGAFYACYASMALGAASGDLTLGDLVLYGVSFRQGQQAFQSILSSLGGMYEHNLYMSNLFSYLAIPTNDGSSAPQLALPSEAGREQGIRFEGVSFRYPGQEKLALSKLDLFVPRGQSVALVGHNGAGKTTLIKLLTRLYTPTEGRILLDGKDLVDWDLDALRRRIGVVFQDYNRYQLTARENVGFGSTPHMGDADRLSRAITRGGAEEVLATLSGGLDTQLGRWFKDGTELSGGQWQKVALARAFMREEADVLVLDEPTAALDAEAEHAVFERFRKLAEGRTTFVVSHRFPTVRMADRILVIDGGRVIEEGTHAELVAQDGRYARMFTLQAEGYR</sequence>
<dbReference type="InterPro" id="IPR011527">
    <property type="entry name" value="ABC1_TM_dom"/>
</dbReference>
<keyword evidence="8 9" id="KW-0472">Membrane</keyword>
<dbReference type="Gene3D" id="3.40.50.300">
    <property type="entry name" value="P-loop containing nucleotide triphosphate hydrolases"/>
    <property type="match status" value="1"/>
</dbReference>
<keyword evidence="6 12" id="KW-0067">ATP-binding</keyword>
<evidence type="ECO:0000313" key="12">
    <source>
        <dbReference type="EMBL" id="TKD00005.1"/>
    </source>
</evidence>
<feature type="transmembrane region" description="Helical" evidence="9">
    <location>
        <begin position="34"/>
        <end position="57"/>
    </location>
</feature>
<dbReference type="GO" id="GO:0005886">
    <property type="term" value="C:plasma membrane"/>
    <property type="evidence" value="ECO:0007669"/>
    <property type="project" value="UniProtKB-SubCell"/>
</dbReference>
<keyword evidence="2" id="KW-0813">Transport</keyword>
<evidence type="ECO:0000256" key="8">
    <source>
        <dbReference type="ARBA" id="ARBA00023136"/>
    </source>
</evidence>
<evidence type="ECO:0000256" key="3">
    <source>
        <dbReference type="ARBA" id="ARBA00022475"/>
    </source>
</evidence>
<feature type="domain" description="ABC transporter" evidence="10">
    <location>
        <begin position="357"/>
        <end position="598"/>
    </location>
</feature>
<evidence type="ECO:0000259" key="10">
    <source>
        <dbReference type="PROSITE" id="PS50893"/>
    </source>
</evidence>
<gene>
    <name evidence="12" type="ORF">E8A74_36100</name>
</gene>
<keyword evidence="3" id="KW-1003">Cell membrane</keyword>
<comment type="caution">
    <text evidence="12">The sequence shown here is derived from an EMBL/GenBank/DDBJ whole genome shotgun (WGS) entry which is preliminary data.</text>
</comment>
<feature type="transmembrane region" description="Helical" evidence="9">
    <location>
        <begin position="145"/>
        <end position="165"/>
    </location>
</feature>
<dbReference type="RefSeq" id="WP_136933639.1">
    <property type="nucleotide sequence ID" value="NZ_SSMQ01000051.1"/>
</dbReference>
<proteinExistence type="predicted"/>
<reference evidence="12 13" key="1">
    <citation type="submission" date="2019-04" db="EMBL/GenBank/DDBJ databases">
        <authorList>
            <person name="Li Y."/>
            <person name="Wang J."/>
        </authorList>
    </citation>
    <scope>NUCLEOTIDE SEQUENCE [LARGE SCALE GENOMIC DNA]</scope>
    <source>
        <strain evidence="12 13">DSM 14668</strain>
    </source>
</reference>
<evidence type="ECO:0000256" key="4">
    <source>
        <dbReference type="ARBA" id="ARBA00022692"/>
    </source>
</evidence>
<dbReference type="Gene3D" id="1.20.1560.10">
    <property type="entry name" value="ABC transporter type 1, transmembrane domain"/>
    <property type="match status" value="1"/>
</dbReference>
<dbReference type="FunFam" id="3.40.50.300:FF:000221">
    <property type="entry name" value="Multidrug ABC transporter ATP-binding protein"/>
    <property type="match status" value="1"/>
</dbReference>
<feature type="domain" description="ABC transmembrane type-1" evidence="11">
    <location>
        <begin position="37"/>
        <end position="320"/>
    </location>
</feature>
<comment type="subcellular location">
    <subcellularLocation>
        <location evidence="1">Cell membrane</location>
        <topology evidence="1">Multi-pass membrane protein</topology>
    </subcellularLocation>
</comment>
<dbReference type="PANTHER" id="PTHR43394">
    <property type="entry name" value="ATP-DEPENDENT PERMEASE MDL1, MITOCHONDRIAL"/>
    <property type="match status" value="1"/>
</dbReference>
<dbReference type="GO" id="GO:0005524">
    <property type="term" value="F:ATP binding"/>
    <property type="evidence" value="ECO:0007669"/>
    <property type="project" value="UniProtKB-KW"/>
</dbReference>
<dbReference type="AlphaFoldDB" id="A0A4U1IZB5"/>
<dbReference type="GO" id="GO:0015421">
    <property type="term" value="F:ABC-type oligopeptide transporter activity"/>
    <property type="evidence" value="ECO:0007669"/>
    <property type="project" value="TreeGrafter"/>
</dbReference>
<evidence type="ECO:0000313" key="13">
    <source>
        <dbReference type="Proteomes" id="UP000309215"/>
    </source>
</evidence>
<dbReference type="SUPFAM" id="SSF52540">
    <property type="entry name" value="P-loop containing nucleoside triphosphate hydrolases"/>
    <property type="match status" value="1"/>
</dbReference>
<dbReference type="InterPro" id="IPR027417">
    <property type="entry name" value="P-loop_NTPase"/>
</dbReference>
<name>A0A4U1IZB5_9BACT</name>
<dbReference type="InterPro" id="IPR003439">
    <property type="entry name" value="ABC_transporter-like_ATP-bd"/>
</dbReference>
<dbReference type="InterPro" id="IPR036640">
    <property type="entry name" value="ABC1_TM_sf"/>
</dbReference>
<dbReference type="SUPFAM" id="SSF90123">
    <property type="entry name" value="ABC transporter transmembrane region"/>
    <property type="match status" value="1"/>
</dbReference>
<evidence type="ECO:0000256" key="6">
    <source>
        <dbReference type="ARBA" id="ARBA00022840"/>
    </source>
</evidence>
<dbReference type="SMART" id="SM00382">
    <property type="entry name" value="AAA"/>
    <property type="match status" value="1"/>
</dbReference>
<dbReference type="InterPro" id="IPR039421">
    <property type="entry name" value="Type_1_exporter"/>
</dbReference>
<evidence type="ECO:0000256" key="9">
    <source>
        <dbReference type="SAM" id="Phobius"/>
    </source>
</evidence>
<dbReference type="PROSITE" id="PS50893">
    <property type="entry name" value="ABC_TRANSPORTER_2"/>
    <property type="match status" value="1"/>
</dbReference>
<feature type="transmembrane region" description="Helical" evidence="9">
    <location>
        <begin position="171"/>
        <end position="191"/>
    </location>
</feature>
<keyword evidence="4 9" id="KW-0812">Transmembrane</keyword>
<evidence type="ECO:0000256" key="2">
    <source>
        <dbReference type="ARBA" id="ARBA00022448"/>
    </source>
</evidence>
<dbReference type="GO" id="GO:0016887">
    <property type="term" value="F:ATP hydrolysis activity"/>
    <property type="evidence" value="ECO:0007669"/>
    <property type="project" value="InterPro"/>
</dbReference>
<dbReference type="InterPro" id="IPR017871">
    <property type="entry name" value="ABC_transporter-like_CS"/>
</dbReference>
<accession>A0A4U1IZB5</accession>
<dbReference type="Proteomes" id="UP000309215">
    <property type="component" value="Unassembled WGS sequence"/>
</dbReference>
<dbReference type="OrthoDB" id="5480201at2"/>
<dbReference type="PROSITE" id="PS00211">
    <property type="entry name" value="ABC_TRANSPORTER_1"/>
    <property type="match status" value="1"/>
</dbReference>
<evidence type="ECO:0000256" key="5">
    <source>
        <dbReference type="ARBA" id="ARBA00022741"/>
    </source>
</evidence>
<protein>
    <submittedName>
        <fullName evidence="12">ABC transporter ATP-binding protein</fullName>
    </submittedName>
</protein>
<evidence type="ECO:0000256" key="7">
    <source>
        <dbReference type="ARBA" id="ARBA00022989"/>
    </source>
</evidence>
<dbReference type="PANTHER" id="PTHR43394:SF1">
    <property type="entry name" value="ATP-BINDING CASSETTE SUB-FAMILY B MEMBER 10, MITOCHONDRIAL"/>
    <property type="match status" value="1"/>
</dbReference>
<evidence type="ECO:0000259" key="11">
    <source>
        <dbReference type="PROSITE" id="PS50929"/>
    </source>
</evidence>
<organism evidence="12 13">
    <name type="scientific">Polyangium fumosum</name>
    <dbReference type="NCBI Taxonomy" id="889272"/>
    <lineage>
        <taxon>Bacteria</taxon>
        <taxon>Pseudomonadati</taxon>
        <taxon>Myxococcota</taxon>
        <taxon>Polyangia</taxon>
        <taxon>Polyangiales</taxon>
        <taxon>Polyangiaceae</taxon>
        <taxon>Polyangium</taxon>
    </lineage>
</organism>
<keyword evidence="7 9" id="KW-1133">Transmembrane helix</keyword>